<keyword evidence="9" id="KW-0464">Manganese</keyword>
<dbReference type="EMBL" id="JBHSXI010000022">
    <property type="protein sequence ID" value="MFC6890335.1"/>
    <property type="molecule type" value="Genomic_DNA"/>
</dbReference>
<evidence type="ECO:0000256" key="8">
    <source>
        <dbReference type="ARBA" id="ARBA00023004"/>
    </source>
</evidence>
<evidence type="ECO:0000256" key="3">
    <source>
        <dbReference type="ARBA" id="ARBA00001954"/>
    </source>
</evidence>
<evidence type="ECO:0000256" key="6">
    <source>
        <dbReference type="ARBA" id="ARBA00007389"/>
    </source>
</evidence>
<dbReference type="GO" id="GO:0008927">
    <property type="term" value="F:mannonate dehydratase activity"/>
    <property type="evidence" value="ECO:0007669"/>
    <property type="project" value="UniProtKB-EC"/>
</dbReference>
<accession>A0ABD5ULR3</accession>
<evidence type="ECO:0000256" key="5">
    <source>
        <dbReference type="ARBA" id="ARBA00004892"/>
    </source>
</evidence>
<dbReference type="PANTHER" id="PTHR30387:SF2">
    <property type="entry name" value="MANNONATE DEHYDRATASE"/>
    <property type="match status" value="1"/>
</dbReference>
<dbReference type="InterPro" id="IPR004628">
    <property type="entry name" value="Man_deHydtase"/>
</dbReference>
<sequence length="347" mass="38487">MAVTTDDESSTEDVQTDPGAMRVAIGTYKPATDDFLRFAAQLGVDDVLLTPHRHDGFDSALPLGEAWSEERLVELRSRANDAGIRLYGVEKMPIPLYEILLNDGDRQAQIDVIAETIRNMGAAGVHVLGYSGHPPDGAVRTTREHPIRGGAKASAFDIDDIETVSRSEPQRDITEAEMWERYEEFLHEVVPVAEEAGVTLGVHPSDPPVEELFGIPLLFRNFENFQRALDIHPSDNHSLKLGIGCWSEMGEDLPEVIRHFGATNDIVYAHFRDVVGTVPRFHETFVDDEAGNFDEYEVLCALDEVGFTGVMTPDHVPLMEGETDWEFGSTLGRSYTVGYLKGMLKSL</sequence>
<organism evidence="11 12">
    <name type="scientific">Halorubrum trueperi</name>
    <dbReference type="NCBI Taxonomy" id="2004704"/>
    <lineage>
        <taxon>Archaea</taxon>
        <taxon>Methanobacteriati</taxon>
        <taxon>Methanobacteriota</taxon>
        <taxon>Stenosarchaea group</taxon>
        <taxon>Halobacteria</taxon>
        <taxon>Halobacteriales</taxon>
        <taxon>Haloferacaceae</taxon>
        <taxon>Halorubrum</taxon>
    </lineage>
</organism>
<keyword evidence="8" id="KW-0408">Iron</keyword>
<comment type="cofactor">
    <cofactor evidence="3">
        <name>Fe(2+)</name>
        <dbReference type="ChEBI" id="CHEBI:29033"/>
    </cofactor>
</comment>
<evidence type="ECO:0000256" key="4">
    <source>
        <dbReference type="ARBA" id="ARBA00002713"/>
    </source>
</evidence>
<keyword evidence="10 11" id="KW-0456">Lyase</keyword>
<protein>
    <recommendedName>
        <fullName evidence="7">mannonate dehydratase</fullName>
        <ecNumber evidence="7">4.2.1.8</ecNumber>
    </recommendedName>
</protein>
<evidence type="ECO:0000313" key="12">
    <source>
        <dbReference type="Proteomes" id="UP001596333"/>
    </source>
</evidence>
<evidence type="ECO:0000256" key="2">
    <source>
        <dbReference type="ARBA" id="ARBA00001936"/>
    </source>
</evidence>
<evidence type="ECO:0000256" key="9">
    <source>
        <dbReference type="ARBA" id="ARBA00023211"/>
    </source>
</evidence>
<evidence type="ECO:0000256" key="1">
    <source>
        <dbReference type="ARBA" id="ARBA00001794"/>
    </source>
</evidence>
<dbReference type="Proteomes" id="UP001596333">
    <property type="component" value="Unassembled WGS sequence"/>
</dbReference>
<comment type="function">
    <text evidence="4">Catalyzes the dehydration of D-mannonate.</text>
</comment>
<dbReference type="EC" id="4.2.1.8" evidence="7"/>
<comment type="cofactor">
    <cofactor evidence="2">
        <name>Mn(2+)</name>
        <dbReference type="ChEBI" id="CHEBI:29035"/>
    </cofactor>
</comment>
<dbReference type="Gene3D" id="3.20.20.150">
    <property type="entry name" value="Divalent-metal-dependent TIM barrel enzymes"/>
    <property type="match status" value="1"/>
</dbReference>
<keyword evidence="12" id="KW-1185">Reference proteome</keyword>
<dbReference type="RefSeq" id="WP_379770145.1">
    <property type="nucleotide sequence ID" value="NZ_JBHSXI010000022.1"/>
</dbReference>
<evidence type="ECO:0000313" key="11">
    <source>
        <dbReference type="EMBL" id="MFC6890335.1"/>
    </source>
</evidence>
<dbReference type="AlphaFoldDB" id="A0ABD5ULR3"/>
<gene>
    <name evidence="11" type="ORF">ACFQEY_15155</name>
</gene>
<proteinExistence type="inferred from homology"/>
<name>A0ABD5ULR3_9EURY</name>
<dbReference type="Pfam" id="PF03786">
    <property type="entry name" value="UxuA"/>
    <property type="match status" value="2"/>
</dbReference>
<comment type="similarity">
    <text evidence="6">Belongs to the mannonate dehydratase family.</text>
</comment>
<comment type="pathway">
    <text evidence="5">Carbohydrate metabolism; pentose and glucuronate interconversion.</text>
</comment>
<dbReference type="InterPro" id="IPR036237">
    <property type="entry name" value="Xyl_isomerase-like_sf"/>
</dbReference>
<comment type="catalytic activity">
    <reaction evidence="1">
        <text>D-mannonate = 2-dehydro-3-deoxy-D-gluconate + H2O</text>
        <dbReference type="Rhea" id="RHEA:20097"/>
        <dbReference type="ChEBI" id="CHEBI:15377"/>
        <dbReference type="ChEBI" id="CHEBI:17767"/>
        <dbReference type="ChEBI" id="CHEBI:57990"/>
        <dbReference type="EC" id="4.2.1.8"/>
    </reaction>
</comment>
<comment type="caution">
    <text evidence="11">The sequence shown here is derived from an EMBL/GenBank/DDBJ whole genome shotgun (WGS) entry which is preliminary data.</text>
</comment>
<reference evidence="11 12" key="1">
    <citation type="journal article" date="2019" name="Int. J. Syst. Evol. Microbiol.">
        <title>The Global Catalogue of Microorganisms (GCM) 10K type strain sequencing project: providing services to taxonomists for standard genome sequencing and annotation.</title>
        <authorList>
            <consortium name="The Broad Institute Genomics Platform"/>
            <consortium name="The Broad Institute Genome Sequencing Center for Infectious Disease"/>
            <person name="Wu L."/>
            <person name="Ma J."/>
        </authorList>
    </citation>
    <scope>NUCLEOTIDE SEQUENCE [LARGE SCALE GENOMIC DNA]</scope>
    <source>
        <strain evidence="11 12">Y73</strain>
    </source>
</reference>
<evidence type="ECO:0000256" key="7">
    <source>
        <dbReference type="ARBA" id="ARBA00012927"/>
    </source>
</evidence>
<dbReference type="PANTHER" id="PTHR30387">
    <property type="entry name" value="MANNONATE DEHYDRATASE"/>
    <property type="match status" value="1"/>
</dbReference>
<evidence type="ECO:0000256" key="10">
    <source>
        <dbReference type="ARBA" id="ARBA00023239"/>
    </source>
</evidence>
<dbReference type="SUPFAM" id="SSF51658">
    <property type="entry name" value="Xylose isomerase-like"/>
    <property type="match status" value="1"/>
</dbReference>